<proteinExistence type="predicted"/>
<comment type="caution">
    <text evidence="4">The sequence shown here is derived from an EMBL/GenBank/DDBJ whole genome shotgun (WGS) entry which is preliminary data.</text>
</comment>
<evidence type="ECO:0000313" key="4">
    <source>
        <dbReference type="EMBL" id="MBF1673139.1"/>
    </source>
</evidence>
<accession>A0A930LN10</accession>
<evidence type="ECO:0000259" key="3">
    <source>
        <dbReference type="PROSITE" id="PS51272"/>
    </source>
</evidence>
<sequence length="705" mass="76003">MSSLPNSKTPSSFARAAQGCGALVLAGAMVLPMSPALAQNVTAEAPAAVAAGSLPADPAPKVGGDQKAEANAFAPHWRYSALTDTSKDQDLHFNGWDFNGDINSPKGVQILIREKGSNTPVLAISDIVEYNDPEYAFQYQHGYLIGNVKIPANTLDSTKQYTVEVWGNNGYEGSDKLVTPVVGQVPEGRGTLLAWQDLNFKGSDGVQAANLPTAQDNNKKPEPTPDPKPVEQTTTFEASVPDGYKYDGVVPFLITTEGGTVHVKGSGYTKEWRAQHGTVALYIAPAKYAPSGYRIPTSDMLRFVEGQDFTIADDGTFEADLKVEAYKLAAYYFIDDDIFHDPTGGTKYDVRYNIHVVAEQKGQKPLTTEELWTSKNVVSTRVLNTMGEKPEPFAPRLSYDAVADSAKAQVLHVGGQGFNGNINSVKGVQFVVREKGSNTPVLATSDIIEFDHPTQASAYRDGNLHGTVNLPANTLNTSKKYVIEVWANDGYSENGELLAPVVGKSTEGRGELLAWQDLDLNGTNGYKDANLPTAQDNDKKPDPAPQPTPKPEPKPQPSPQPDQNQLQKATRGELAAALYVQAGTPEVKLPETSPWPDVKTTDPNFPAYVWARQKGITFGWSDGKFHADAGVSNATVAAFTYRAAGSPAVTGTSSYKDVTPGSAFYREILWAQQNKVVLNTNGTFDAQHMVTKAELATLIAAYQAR</sequence>
<feature type="signal peptide" evidence="2">
    <location>
        <begin position="1"/>
        <end position="38"/>
    </location>
</feature>
<evidence type="ECO:0000256" key="2">
    <source>
        <dbReference type="SAM" id="SignalP"/>
    </source>
</evidence>
<dbReference type="EMBL" id="JABZXS010000022">
    <property type="protein sequence ID" value="MBF1673139.1"/>
    <property type="molecule type" value="Genomic_DNA"/>
</dbReference>
<feature type="region of interest" description="Disordered" evidence="1">
    <location>
        <begin position="524"/>
        <end position="569"/>
    </location>
</feature>
<keyword evidence="2" id="KW-0732">Signal</keyword>
<protein>
    <submittedName>
        <fullName evidence="4">S-layer homology domain-containing protein</fullName>
    </submittedName>
</protein>
<dbReference type="AlphaFoldDB" id="A0A930LN10"/>
<feature type="compositionally biased region" description="Basic and acidic residues" evidence="1">
    <location>
        <begin position="217"/>
        <end position="229"/>
    </location>
</feature>
<feature type="compositionally biased region" description="Pro residues" evidence="1">
    <location>
        <begin position="543"/>
        <end position="560"/>
    </location>
</feature>
<evidence type="ECO:0000256" key="1">
    <source>
        <dbReference type="SAM" id="MobiDB-lite"/>
    </source>
</evidence>
<feature type="domain" description="SLH" evidence="3">
    <location>
        <begin position="591"/>
        <end position="654"/>
    </location>
</feature>
<feature type="region of interest" description="Disordered" evidence="1">
    <location>
        <begin position="206"/>
        <end position="233"/>
    </location>
</feature>
<dbReference type="PROSITE" id="PS51272">
    <property type="entry name" value="SLH"/>
    <property type="match status" value="1"/>
</dbReference>
<organism evidence="4 5">
    <name type="scientific">Rothia mucilaginosa</name>
    <dbReference type="NCBI Taxonomy" id="43675"/>
    <lineage>
        <taxon>Bacteria</taxon>
        <taxon>Bacillati</taxon>
        <taxon>Actinomycetota</taxon>
        <taxon>Actinomycetes</taxon>
        <taxon>Micrococcales</taxon>
        <taxon>Micrococcaceae</taxon>
        <taxon>Rothia</taxon>
    </lineage>
</organism>
<dbReference type="InterPro" id="IPR001119">
    <property type="entry name" value="SLH_dom"/>
</dbReference>
<feature type="chain" id="PRO_5036836186" evidence="2">
    <location>
        <begin position="39"/>
        <end position="705"/>
    </location>
</feature>
<reference evidence="4" key="1">
    <citation type="submission" date="2020-04" db="EMBL/GenBank/DDBJ databases">
        <title>Deep metagenomics examines the oral microbiome during advanced dental caries in children, revealing novel taxa and co-occurrences with host molecules.</title>
        <authorList>
            <person name="Baker J.L."/>
            <person name="Morton J.T."/>
            <person name="Dinis M."/>
            <person name="Alvarez R."/>
            <person name="Tran N.C."/>
            <person name="Knight R."/>
            <person name="Edlund A."/>
        </authorList>
    </citation>
    <scope>NUCLEOTIDE SEQUENCE</scope>
    <source>
        <strain evidence="4">JCVI_47_bin.3</strain>
    </source>
</reference>
<name>A0A930LN10_9MICC</name>
<gene>
    <name evidence="4" type="ORF">HXO65_02895</name>
</gene>
<dbReference type="Proteomes" id="UP000785653">
    <property type="component" value="Unassembled WGS sequence"/>
</dbReference>
<dbReference type="Pfam" id="PF00395">
    <property type="entry name" value="SLH"/>
    <property type="match status" value="1"/>
</dbReference>
<evidence type="ECO:0000313" key="5">
    <source>
        <dbReference type="Proteomes" id="UP000785653"/>
    </source>
</evidence>